<proteinExistence type="predicted"/>
<organism evidence="1 2">
    <name type="scientific">Caenorhabditis briggsae</name>
    <dbReference type="NCBI Taxonomy" id="6238"/>
    <lineage>
        <taxon>Eukaryota</taxon>
        <taxon>Metazoa</taxon>
        <taxon>Ecdysozoa</taxon>
        <taxon>Nematoda</taxon>
        <taxon>Chromadorea</taxon>
        <taxon>Rhabditida</taxon>
        <taxon>Rhabditina</taxon>
        <taxon>Rhabditomorpha</taxon>
        <taxon>Rhabditoidea</taxon>
        <taxon>Rhabditidae</taxon>
        <taxon>Peloderinae</taxon>
        <taxon>Caenorhabditis</taxon>
    </lineage>
</organism>
<dbReference type="EMBL" id="CP090893">
    <property type="protein sequence ID" value="ULT99948.1"/>
    <property type="molecule type" value="Genomic_DNA"/>
</dbReference>
<protein>
    <submittedName>
        <fullName evidence="1">Uncharacterized protein</fullName>
    </submittedName>
</protein>
<evidence type="ECO:0000313" key="2">
    <source>
        <dbReference type="Proteomes" id="UP000827892"/>
    </source>
</evidence>
<accession>A0AAE9DAN6</accession>
<dbReference type="AlphaFoldDB" id="A0AAE9DAN6"/>
<sequence length="52" mass="6227">MIFKQSSIFSSKMGMLFVSRNLYFSIESVKVNRKNWFYYKINLTKFVETAFG</sequence>
<name>A0AAE9DAN6_CAEBR</name>
<reference evidence="1 2" key="1">
    <citation type="submission" date="2022-05" db="EMBL/GenBank/DDBJ databases">
        <title>Chromosome-level reference genomes for two strains of Caenorhabditis briggsae: an improved platform for comparative genomics.</title>
        <authorList>
            <person name="Stevens L."/>
            <person name="Andersen E.C."/>
        </authorList>
    </citation>
    <scope>NUCLEOTIDE SEQUENCE [LARGE SCALE GENOMIC DNA]</scope>
    <source>
        <strain evidence="1">QX1410_ONT</strain>
        <tissue evidence="1">Whole-organism</tissue>
    </source>
</reference>
<dbReference type="Proteomes" id="UP000827892">
    <property type="component" value="Chromosome III"/>
</dbReference>
<gene>
    <name evidence="1" type="ORF">L3Y34_000902</name>
</gene>
<evidence type="ECO:0000313" key="1">
    <source>
        <dbReference type="EMBL" id="ULT99948.1"/>
    </source>
</evidence>